<dbReference type="AlphaFoldDB" id="A0A1C7NFI3"/>
<feature type="domain" description="Major facilitator superfamily (MFS) profile" evidence="8">
    <location>
        <begin position="5"/>
        <end position="408"/>
    </location>
</feature>
<gene>
    <name evidence="9" type="ORF">A0J61_04124</name>
</gene>
<dbReference type="GO" id="GO:0016020">
    <property type="term" value="C:membrane"/>
    <property type="evidence" value="ECO:0007669"/>
    <property type="project" value="UniProtKB-SubCell"/>
</dbReference>
<evidence type="ECO:0000256" key="2">
    <source>
        <dbReference type="ARBA" id="ARBA00006829"/>
    </source>
</evidence>
<dbReference type="GO" id="GO:0022857">
    <property type="term" value="F:transmembrane transporter activity"/>
    <property type="evidence" value="ECO:0007669"/>
    <property type="project" value="InterPro"/>
</dbReference>
<name>A0A1C7NFI3_9FUNG</name>
<keyword evidence="10" id="KW-1185">Reference proteome</keyword>
<evidence type="ECO:0000256" key="1">
    <source>
        <dbReference type="ARBA" id="ARBA00004141"/>
    </source>
</evidence>
<feature type="transmembrane region" description="Helical" evidence="7">
    <location>
        <begin position="174"/>
        <end position="193"/>
    </location>
</feature>
<dbReference type="EMBL" id="LUGH01000194">
    <property type="protein sequence ID" value="OBZ87837.1"/>
    <property type="molecule type" value="Genomic_DNA"/>
</dbReference>
<dbReference type="PANTHER" id="PTHR23506:SF23">
    <property type="entry name" value="GH10249P"/>
    <property type="match status" value="1"/>
</dbReference>
<evidence type="ECO:0000256" key="4">
    <source>
        <dbReference type="ARBA" id="ARBA00022692"/>
    </source>
</evidence>
<keyword evidence="4 7" id="KW-0812">Transmembrane</keyword>
<accession>A0A1C7NFI3</accession>
<evidence type="ECO:0000256" key="5">
    <source>
        <dbReference type="ARBA" id="ARBA00022989"/>
    </source>
</evidence>
<reference evidence="9 10" key="1">
    <citation type="submission" date="2016-03" db="EMBL/GenBank/DDBJ databases">
        <title>Choanephora cucurbitarum.</title>
        <authorList>
            <person name="Min B."/>
            <person name="Park H."/>
            <person name="Park J.-H."/>
            <person name="Shin H.-D."/>
            <person name="Choi I.-G."/>
        </authorList>
    </citation>
    <scope>NUCLEOTIDE SEQUENCE [LARGE SCALE GENOMIC DNA]</scope>
    <source>
        <strain evidence="9 10">KUS-F28377</strain>
    </source>
</reference>
<dbReference type="PROSITE" id="PS50850">
    <property type="entry name" value="MFS"/>
    <property type="match status" value="1"/>
</dbReference>
<protein>
    <submittedName>
        <fullName evidence="9">Putative MFS-type transporter C18.02</fullName>
    </submittedName>
</protein>
<feature type="transmembrane region" description="Helical" evidence="7">
    <location>
        <begin position="294"/>
        <end position="312"/>
    </location>
</feature>
<dbReference type="PANTHER" id="PTHR23506">
    <property type="entry name" value="GH10249P"/>
    <property type="match status" value="1"/>
</dbReference>
<feature type="transmembrane region" description="Helical" evidence="7">
    <location>
        <begin position="318"/>
        <end position="342"/>
    </location>
</feature>
<sequence length="408" mass="44489">MIAYSVIVPIMPFVINALQHGTSIDLGPSPYHTTLSNEGHVSKETGVLLAFFSIGLLIGSPLLGYLADRMTHRRWPMLGGIVGLLIAMLLFLFADAYWQLCLARLLQGFSDACVWTLGMCLMADTFPLEELGTQMGKVLVFHSIGVVAGSPIGGKANKELNMNKTLYQSFGYKAPFILCLCLAGIDLLLRLFLIERRHSVWFDTLPKEEEDKEEIHTISLKQLLQNHRLLAALVLAFANGCVCNVFEPTLTLRLSNEWGYNASQIGLVFLAQMAPTFIATPLAGVMADTFGSNWVCSVSLAMCAISMGLMGLPDASTGIAPLIIILSIQGFSSFASLTPVLSEIAHVVQHNHQAMSYGLFNMAFALGCLVGPLLGSYLYAQLGFFWMCLVFSIGLMVCVPYVILFIGK</sequence>
<keyword evidence="3" id="KW-0813">Transport</keyword>
<dbReference type="InterPro" id="IPR020846">
    <property type="entry name" value="MFS_dom"/>
</dbReference>
<dbReference type="InterPro" id="IPR050930">
    <property type="entry name" value="MFS_Vesicular_Transporter"/>
</dbReference>
<dbReference type="InterPro" id="IPR036259">
    <property type="entry name" value="MFS_trans_sf"/>
</dbReference>
<feature type="transmembrane region" description="Helical" evidence="7">
    <location>
        <begin position="384"/>
        <end position="406"/>
    </location>
</feature>
<evidence type="ECO:0000256" key="7">
    <source>
        <dbReference type="SAM" id="Phobius"/>
    </source>
</evidence>
<dbReference type="InterPro" id="IPR011701">
    <property type="entry name" value="MFS"/>
</dbReference>
<evidence type="ECO:0000313" key="9">
    <source>
        <dbReference type="EMBL" id="OBZ87837.1"/>
    </source>
</evidence>
<feature type="transmembrane region" description="Helical" evidence="7">
    <location>
        <begin position="78"/>
        <end position="100"/>
    </location>
</feature>
<evidence type="ECO:0000256" key="3">
    <source>
        <dbReference type="ARBA" id="ARBA00022448"/>
    </source>
</evidence>
<dbReference type="CDD" id="cd17325">
    <property type="entry name" value="MFS_MdtG_SLC18_like"/>
    <property type="match status" value="1"/>
</dbReference>
<keyword evidence="6 7" id="KW-0472">Membrane</keyword>
<comment type="subcellular location">
    <subcellularLocation>
        <location evidence="1">Membrane</location>
        <topology evidence="1">Multi-pass membrane protein</topology>
    </subcellularLocation>
</comment>
<dbReference type="STRING" id="101091.A0A1C7NFI3"/>
<proteinExistence type="inferred from homology"/>
<dbReference type="PRINTS" id="PR01035">
    <property type="entry name" value="TCRTETA"/>
</dbReference>
<evidence type="ECO:0000313" key="10">
    <source>
        <dbReference type="Proteomes" id="UP000093000"/>
    </source>
</evidence>
<evidence type="ECO:0000259" key="8">
    <source>
        <dbReference type="PROSITE" id="PS50850"/>
    </source>
</evidence>
<dbReference type="InterPro" id="IPR001958">
    <property type="entry name" value="Tet-R_TetA/multi-R_MdtG-like"/>
</dbReference>
<dbReference type="InParanoid" id="A0A1C7NFI3"/>
<dbReference type="FunCoup" id="A0A1C7NFI3">
    <property type="interactions" value="2"/>
</dbReference>
<dbReference type="OrthoDB" id="5086884at2759"/>
<dbReference type="Pfam" id="PF07690">
    <property type="entry name" value="MFS_1"/>
    <property type="match status" value="1"/>
</dbReference>
<keyword evidence="5 7" id="KW-1133">Transmembrane helix</keyword>
<evidence type="ECO:0000256" key="6">
    <source>
        <dbReference type="ARBA" id="ARBA00023136"/>
    </source>
</evidence>
<feature type="transmembrane region" description="Helical" evidence="7">
    <location>
        <begin position="354"/>
        <end position="378"/>
    </location>
</feature>
<dbReference type="Gene3D" id="1.20.1250.20">
    <property type="entry name" value="MFS general substrate transporter like domains"/>
    <property type="match status" value="2"/>
</dbReference>
<comment type="similarity">
    <text evidence="2">Belongs to the major facilitator superfamily. Vesicular transporter family.</text>
</comment>
<comment type="caution">
    <text evidence="9">The sequence shown here is derived from an EMBL/GenBank/DDBJ whole genome shotgun (WGS) entry which is preliminary data.</text>
</comment>
<feature type="transmembrane region" description="Helical" evidence="7">
    <location>
        <begin position="46"/>
        <end position="66"/>
    </location>
</feature>
<dbReference type="SUPFAM" id="SSF103473">
    <property type="entry name" value="MFS general substrate transporter"/>
    <property type="match status" value="1"/>
</dbReference>
<organism evidence="9 10">
    <name type="scientific">Choanephora cucurbitarum</name>
    <dbReference type="NCBI Taxonomy" id="101091"/>
    <lineage>
        <taxon>Eukaryota</taxon>
        <taxon>Fungi</taxon>
        <taxon>Fungi incertae sedis</taxon>
        <taxon>Mucoromycota</taxon>
        <taxon>Mucoromycotina</taxon>
        <taxon>Mucoromycetes</taxon>
        <taxon>Mucorales</taxon>
        <taxon>Mucorineae</taxon>
        <taxon>Choanephoraceae</taxon>
        <taxon>Choanephoroideae</taxon>
        <taxon>Choanephora</taxon>
    </lineage>
</organism>
<feature type="transmembrane region" description="Helical" evidence="7">
    <location>
        <begin position="229"/>
        <end position="247"/>
    </location>
</feature>
<feature type="transmembrane region" description="Helical" evidence="7">
    <location>
        <begin position="267"/>
        <end position="287"/>
    </location>
</feature>
<dbReference type="Proteomes" id="UP000093000">
    <property type="component" value="Unassembled WGS sequence"/>
</dbReference>